<evidence type="ECO:0000313" key="10">
    <source>
        <dbReference type="EMBL" id="MBE3607532.1"/>
    </source>
</evidence>
<dbReference type="AlphaFoldDB" id="A0AAW3ZS05"/>
<evidence type="ECO:0000259" key="9">
    <source>
        <dbReference type="Pfam" id="PF13539"/>
    </source>
</evidence>
<protein>
    <submittedName>
        <fullName evidence="10">SH3 domain-containing protein</fullName>
    </submittedName>
</protein>
<dbReference type="InterPro" id="IPR038765">
    <property type="entry name" value="Papain-like_cys_pep_sf"/>
</dbReference>
<dbReference type="Pfam" id="PF12913">
    <property type="entry name" value="SH3_6"/>
    <property type="match status" value="1"/>
</dbReference>
<evidence type="ECO:0000256" key="3">
    <source>
        <dbReference type="ARBA" id="ARBA00022801"/>
    </source>
</evidence>
<feature type="signal peptide" evidence="5">
    <location>
        <begin position="1"/>
        <end position="20"/>
    </location>
</feature>
<evidence type="ECO:0000259" key="8">
    <source>
        <dbReference type="Pfam" id="PF12914"/>
    </source>
</evidence>
<keyword evidence="11" id="KW-1185">Reference proteome</keyword>
<feature type="domain" description="SH3b2-type SH3" evidence="8">
    <location>
        <begin position="210"/>
        <end position="250"/>
    </location>
</feature>
<dbReference type="RefSeq" id="WP_170015481.1">
    <property type="nucleotide sequence ID" value="NZ_CP012545.1"/>
</dbReference>
<dbReference type="InterPro" id="IPR039561">
    <property type="entry name" value="Peptidase_M15C"/>
</dbReference>
<dbReference type="InterPro" id="IPR039439">
    <property type="entry name" value="SH3b1_dom"/>
</dbReference>
<dbReference type="InterPro" id="IPR009045">
    <property type="entry name" value="Zn_M74/Hedgehog-like"/>
</dbReference>
<evidence type="ECO:0000313" key="11">
    <source>
        <dbReference type="Proteomes" id="UP000650616"/>
    </source>
</evidence>
<feature type="domain" description="Peptidase M15C" evidence="9">
    <location>
        <begin position="603"/>
        <end position="665"/>
    </location>
</feature>
<proteinExistence type="inferred from homology"/>
<evidence type="ECO:0000256" key="5">
    <source>
        <dbReference type="SAM" id="SignalP"/>
    </source>
</evidence>
<comment type="caution">
    <text evidence="10">The sequence shown here is derived from an EMBL/GenBank/DDBJ whole genome shotgun (WGS) entry which is preliminary data.</text>
</comment>
<sequence length="670" mass="76281">MKNKILSVFFLLFLLGCSQKVPQVSLDQTFKGRITLLDFELPQDANFLPQSMLSASFSGDDLLKNRFSVYDINVKNVKQDEAFWAFNTYKFSEKKSYFGSNFRPVKKAWFDKQRQNANFNEFGKLSAHAITTANTALRNFPSSDPLFYNPQLPGEGYPFDYAQSSTLSIAHPLFVSHFSLDKAWVFVKDDTVWGWIKSEDIKILTKQESSKYKKQNFLAVKIDNTPVYDLEGGFLFYARVGVLLGFNAEDKENFYGEVITRAGVRKYKISKHASGKFPLAFDDENIRILSQSLLNQPYGWGGVNNLRDCSLFLKDLMSSFGFWLPRNSGAQAKMGKKIELQNLNAKEKIKLIKEQGVPYMTLFHLPGHIMLYVGTSNEGVLALHDAWGVRTKDNGRALMGGVVLTTLEIGKGRGDIDDKNLLLSKVISMNILQTPSGKKSEILPLNSKIDMKEKISKLQDAYGVRIEDNLVYFSDESHIVFNDFIKKDSECSVGADVQDMNALPYAALMPLNASLNDSGRCRNYELLGKIYGDNKEAVRENLTDVVWLKDFLGLKLKFNSKNGAAKALNAVSQELNELIKQDPSLLEFLKDPAGTFNWRVIAGTNRPSAHSYGIAIDVNVKQSHYWRWHKVYKNQIPEAIVHTFEKHKFIWGGRWEHFDTMHFEYRPEMF</sequence>
<evidence type="ECO:0000256" key="2">
    <source>
        <dbReference type="ARBA" id="ARBA00022670"/>
    </source>
</evidence>
<dbReference type="EMBL" id="LIWG01000002">
    <property type="protein sequence ID" value="MBE3607532.1"/>
    <property type="molecule type" value="Genomic_DNA"/>
</dbReference>
<dbReference type="Gene3D" id="3.30.1380.10">
    <property type="match status" value="1"/>
</dbReference>
<dbReference type="SUPFAM" id="SSF54001">
    <property type="entry name" value="Cysteine proteinases"/>
    <property type="match status" value="1"/>
</dbReference>
<evidence type="ECO:0000259" key="7">
    <source>
        <dbReference type="Pfam" id="PF12913"/>
    </source>
</evidence>
<gene>
    <name evidence="10" type="ORF">CCAL9337_02155</name>
</gene>
<organism evidence="10 11">
    <name type="scientific">Campylobacter californiensis</name>
    <dbReference type="NCBI Taxonomy" id="1032243"/>
    <lineage>
        <taxon>Bacteria</taxon>
        <taxon>Pseudomonadati</taxon>
        <taxon>Campylobacterota</taxon>
        <taxon>Epsilonproteobacteria</taxon>
        <taxon>Campylobacterales</taxon>
        <taxon>Campylobacteraceae</taxon>
        <taxon>Campylobacter</taxon>
    </lineage>
</organism>
<dbReference type="InterPro" id="IPR026864">
    <property type="entry name" value="SH3b2-type_SH3"/>
</dbReference>
<evidence type="ECO:0000256" key="1">
    <source>
        <dbReference type="ARBA" id="ARBA00007074"/>
    </source>
</evidence>
<feature type="domain" description="NlpC/P60" evidence="6">
    <location>
        <begin position="296"/>
        <end position="344"/>
    </location>
</feature>
<evidence type="ECO:0000259" key="6">
    <source>
        <dbReference type="Pfam" id="PF00877"/>
    </source>
</evidence>
<keyword evidence="2" id="KW-0645">Protease</keyword>
<comment type="similarity">
    <text evidence="1">Belongs to the peptidase C40 family.</text>
</comment>
<dbReference type="GO" id="GO:0008234">
    <property type="term" value="F:cysteine-type peptidase activity"/>
    <property type="evidence" value="ECO:0007669"/>
    <property type="project" value="UniProtKB-KW"/>
</dbReference>
<keyword evidence="4" id="KW-0788">Thiol protease</keyword>
<dbReference type="Pfam" id="PF13539">
    <property type="entry name" value="Peptidase_M15_4"/>
    <property type="match status" value="1"/>
</dbReference>
<dbReference type="SUPFAM" id="SSF55166">
    <property type="entry name" value="Hedgehog/DD-peptidase"/>
    <property type="match status" value="1"/>
</dbReference>
<dbReference type="PROSITE" id="PS51257">
    <property type="entry name" value="PROKAR_LIPOPROTEIN"/>
    <property type="match status" value="1"/>
</dbReference>
<accession>A0AAW3ZS05</accession>
<dbReference type="Gene3D" id="3.90.1720.10">
    <property type="entry name" value="endopeptidase domain like (from Nostoc punctiforme)"/>
    <property type="match status" value="1"/>
</dbReference>
<dbReference type="Pfam" id="PF00877">
    <property type="entry name" value="NLPC_P60"/>
    <property type="match status" value="1"/>
</dbReference>
<reference evidence="10 11" key="1">
    <citation type="submission" date="2015-08" db="EMBL/GenBank/DDBJ databases">
        <title>Comparative genomics of the Campylobacter concisus group.</title>
        <authorList>
            <person name="Yee E."/>
            <person name="Chapman M.H."/>
            <person name="Huynh S."/>
            <person name="Bono J.L."/>
            <person name="On S.L."/>
            <person name="St Leger J."/>
            <person name="Foster G."/>
            <person name="Parker C.T."/>
            <person name="Miller W.G."/>
        </authorList>
    </citation>
    <scope>NUCLEOTIDE SEQUENCE [LARGE SCALE GENOMIC DNA]</scope>
    <source>
        <strain evidence="10 11">RM9337</strain>
    </source>
</reference>
<dbReference type="Proteomes" id="UP000650616">
    <property type="component" value="Unassembled WGS sequence"/>
</dbReference>
<name>A0AAW3ZS05_9BACT</name>
<dbReference type="InterPro" id="IPR000064">
    <property type="entry name" value="NLP_P60_dom"/>
</dbReference>
<dbReference type="GO" id="GO:0006508">
    <property type="term" value="P:proteolysis"/>
    <property type="evidence" value="ECO:0007669"/>
    <property type="project" value="UniProtKB-KW"/>
</dbReference>
<feature type="domain" description="SH3b1" evidence="7">
    <location>
        <begin position="145"/>
        <end position="197"/>
    </location>
</feature>
<keyword evidence="5" id="KW-0732">Signal</keyword>
<keyword evidence="3" id="KW-0378">Hydrolase</keyword>
<evidence type="ECO:0000256" key="4">
    <source>
        <dbReference type="ARBA" id="ARBA00022807"/>
    </source>
</evidence>
<dbReference type="Pfam" id="PF12914">
    <property type="entry name" value="SH3_7"/>
    <property type="match status" value="1"/>
</dbReference>
<feature type="chain" id="PRO_5043800646" evidence="5">
    <location>
        <begin position="21"/>
        <end position="670"/>
    </location>
</feature>